<dbReference type="PANTHER" id="PTHR42736:SF1">
    <property type="entry name" value="PROTEIN-GLUTAMINE GAMMA-GLUTAMYLTRANSFERASE"/>
    <property type="match status" value="1"/>
</dbReference>
<gene>
    <name evidence="4" type="ORF">ACFFSY_07305</name>
</gene>
<keyword evidence="2" id="KW-1133">Transmembrane helix</keyword>
<evidence type="ECO:0000313" key="5">
    <source>
        <dbReference type="Proteomes" id="UP001589747"/>
    </source>
</evidence>
<dbReference type="InterPro" id="IPR052901">
    <property type="entry name" value="Bact_TGase-like"/>
</dbReference>
<feature type="transmembrane region" description="Helical" evidence="2">
    <location>
        <begin position="141"/>
        <end position="161"/>
    </location>
</feature>
<evidence type="ECO:0000259" key="3">
    <source>
        <dbReference type="SMART" id="SM00460"/>
    </source>
</evidence>
<evidence type="ECO:0000256" key="1">
    <source>
        <dbReference type="SAM" id="MobiDB-lite"/>
    </source>
</evidence>
<feature type="transmembrane region" description="Helical" evidence="2">
    <location>
        <begin position="173"/>
        <end position="192"/>
    </location>
</feature>
<feature type="transmembrane region" description="Helical" evidence="2">
    <location>
        <begin position="61"/>
        <end position="81"/>
    </location>
</feature>
<accession>A0ABV5KKG9</accession>
<dbReference type="SMART" id="SM00460">
    <property type="entry name" value="TGc"/>
    <property type="match status" value="1"/>
</dbReference>
<reference evidence="4 5" key="1">
    <citation type="submission" date="2024-09" db="EMBL/GenBank/DDBJ databases">
        <authorList>
            <person name="Sun Q."/>
            <person name="Mori K."/>
        </authorList>
    </citation>
    <scope>NUCLEOTIDE SEQUENCE [LARGE SCALE GENOMIC DNA]</scope>
    <source>
        <strain evidence="4 5">TISTR 2452</strain>
    </source>
</reference>
<dbReference type="Gene3D" id="3.10.620.30">
    <property type="match status" value="1"/>
</dbReference>
<dbReference type="RefSeq" id="WP_377492137.1">
    <property type="nucleotide sequence ID" value="NZ_JBHMDO010000015.1"/>
</dbReference>
<feature type="compositionally biased region" description="Low complexity" evidence="1">
    <location>
        <begin position="377"/>
        <end position="390"/>
    </location>
</feature>
<dbReference type="Pfam" id="PF01841">
    <property type="entry name" value="Transglut_core"/>
    <property type="match status" value="1"/>
</dbReference>
<dbReference type="PANTHER" id="PTHR42736">
    <property type="entry name" value="PROTEIN-GLUTAMINE GAMMA-GLUTAMYLTRANSFERASE"/>
    <property type="match status" value="1"/>
</dbReference>
<keyword evidence="2" id="KW-0812">Transmembrane</keyword>
<dbReference type="Proteomes" id="UP001589747">
    <property type="component" value="Unassembled WGS sequence"/>
</dbReference>
<dbReference type="SUPFAM" id="SSF54001">
    <property type="entry name" value="Cysteine proteinases"/>
    <property type="match status" value="1"/>
</dbReference>
<feature type="compositionally biased region" description="Basic and acidic residues" evidence="1">
    <location>
        <begin position="349"/>
        <end position="360"/>
    </location>
</feature>
<keyword evidence="2" id="KW-0472">Membrane</keyword>
<comment type="caution">
    <text evidence="4">The sequence shown here is derived from an EMBL/GenBank/DDBJ whole genome shotgun (WGS) entry which is preliminary data.</text>
</comment>
<feature type="region of interest" description="Disordered" evidence="1">
    <location>
        <begin position="349"/>
        <end position="390"/>
    </location>
</feature>
<name>A0ABV5KKG9_9BACL</name>
<protein>
    <submittedName>
        <fullName evidence="4">DUF4129 domain-containing transglutaminase family protein</fullName>
    </submittedName>
</protein>
<feature type="domain" description="Transglutaminase-like" evidence="3">
    <location>
        <begin position="549"/>
        <end position="635"/>
    </location>
</feature>
<sequence>MDSRNGRMPHGSGRSRARAEKLEMIAFFGPGMRRLLTTALLFGLFMEWLLPLVQLSKYTELYRIAPVAAAVGGFLAVGLLMPPVAASFAANASIVVLAVGLIYSPHAGSLWAALMRIANAVRADAMLLAQGSLALSGETRTLLLISGLGMMAAAIQSLVWLRQWGLGLTGLTLVYLMLLHSFLGLDVMGAVVRTLAEGLLLHGLLLAPRLERLFGAPTPVRGEDGGGILGWPAGWWLAAGGMTVLLLAAGGAAAFGRPVENVAAPWARQTIAWGQAHLTEEAIAAAIRERNLEAFLESPDGGMNGRTGYGFDDGELGAPIRTKQEPLFTVRAEEAVYLRGESKSRYDGRGWLSEPDRLETRPVGQTHSEGKAVSAQAEGTDAATASGAGEAGAVDTVEIAVRALKPEPGWPLMSAGPSSVVTALTVKGTGEAPATYRTDPESGALFPSSTAIIGSYTVQSLVPKEDPQLLREMQGLVDDPEEIRRVYTALPATLPKRVKELADYAASGGGGVRYDTVKAIEAFLKSSYAYTRKDTAVPPDGADFVDDFLFNQKQGYCVHFATAMAVLLRAEGIPARYVKGFAPGQPASAETQSAAEAAGLGAASGRLYTVRASDAHAWVEVYFGGVGWVAFDPTPGITAAGLAAAAGARGEAGEAAAAALRGPDAAAGGGGAAQGAARAAGIAARAVQWPAAMMAAAGDAAREAGTLAREAAGAAGARPWAAAGLAAGAFAAAAALAAAWRGRERAAFAGALRRYGSALDAGRHVAARGHFLALADRLWRELTERCGPRPSAGTAREYAAALSLPPESAGLLAEFVRLDEQARYAADWTRLPAAEELGRLVAAIRAIGRK</sequence>
<feature type="transmembrane region" description="Helical" evidence="2">
    <location>
        <begin position="88"/>
        <end position="104"/>
    </location>
</feature>
<dbReference type="InterPro" id="IPR038765">
    <property type="entry name" value="Papain-like_cys_pep_sf"/>
</dbReference>
<organism evidence="4 5">
    <name type="scientific">Paenibacillus aurantiacus</name>
    <dbReference type="NCBI Taxonomy" id="1936118"/>
    <lineage>
        <taxon>Bacteria</taxon>
        <taxon>Bacillati</taxon>
        <taxon>Bacillota</taxon>
        <taxon>Bacilli</taxon>
        <taxon>Bacillales</taxon>
        <taxon>Paenibacillaceae</taxon>
        <taxon>Paenibacillus</taxon>
    </lineage>
</organism>
<keyword evidence="5" id="KW-1185">Reference proteome</keyword>
<dbReference type="EMBL" id="JBHMDO010000015">
    <property type="protein sequence ID" value="MFB9325730.1"/>
    <property type="molecule type" value="Genomic_DNA"/>
</dbReference>
<proteinExistence type="predicted"/>
<dbReference type="InterPro" id="IPR002931">
    <property type="entry name" value="Transglutaminase-like"/>
</dbReference>
<evidence type="ECO:0000313" key="4">
    <source>
        <dbReference type="EMBL" id="MFB9325730.1"/>
    </source>
</evidence>
<evidence type="ECO:0000256" key="2">
    <source>
        <dbReference type="SAM" id="Phobius"/>
    </source>
</evidence>